<dbReference type="InterPro" id="IPR011335">
    <property type="entry name" value="Restrct_endonuc-II-like"/>
</dbReference>
<dbReference type="EMBL" id="VHIR01000001">
    <property type="protein sequence ID" value="TQE44582.1"/>
    <property type="molecule type" value="Genomic_DNA"/>
</dbReference>
<dbReference type="RefSeq" id="WP_066486856.1">
    <property type="nucleotide sequence ID" value="NZ_JANIKL010000001.1"/>
</dbReference>
<comment type="similarity">
    <text evidence="1 2">Belongs to the UPF0102 family.</text>
</comment>
<dbReference type="PANTHER" id="PTHR34039">
    <property type="entry name" value="UPF0102 PROTEIN YRAN"/>
    <property type="match status" value="1"/>
</dbReference>
<dbReference type="GO" id="GO:0003676">
    <property type="term" value="F:nucleic acid binding"/>
    <property type="evidence" value="ECO:0007669"/>
    <property type="project" value="InterPro"/>
</dbReference>
<evidence type="ECO:0000313" key="4">
    <source>
        <dbReference type="Proteomes" id="UP000318080"/>
    </source>
</evidence>
<dbReference type="SUPFAM" id="SSF52980">
    <property type="entry name" value="Restriction endonuclease-like"/>
    <property type="match status" value="1"/>
</dbReference>
<dbReference type="CDD" id="cd20736">
    <property type="entry name" value="PoNe_Nuclease"/>
    <property type="match status" value="1"/>
</dbReference>
<dbReference type="NCBIfam" id="TIGR00252">
    <property type="entry name" value="YraN family protein"/>
    <property type="match status" value="1"/>
</dbReference>
<dbReference type="NCBIfam" id="NF009154">
    <property type="entry name" value="PRK12497.3-3"/>
    <property type="match status" value="1"/>
</dbReference>
<reference evidence="3 4" key="1">
    <citation type="submission" date="2019-06" db="EMBL/GenBank/DDBJ databases">
        <title>Draft genome of C. phoceense Strain 272.</title>
        <authorList>
            <person name="Pacheco L.G.C."/>
            <person name="Barberis C.M."/>
            <person name="Almuzara M.N."/>
            <person name="Traglia G.M."/>
            <person name="Santos C.S."/>
            <person name="Rocha D.J.P.G."/>
            <person name="Aguiar E.R.G.R."/>
            <person name="Vay C.A."/>
        </authorList>
    </citation>
    <scope>NUCLEOTIDE SEQUENCE [LARGE SCALE GENOMIC DNA]</scope>
    <source>
        <strain evidence="3 4">272</strain>
    </source>
</reference>
<keyword evidence="4" id="KW-1185">Reference proteome</keyword>
<dbReference type="PANTHER" id="PTHR34039:SF1">
    <property type="entry name" value="UPF0102 PROTEIN YRAN"/>
    <property type="match status" value="1"/>
</dbReference>
<dbReference type="InterPro" id="IPR003509">
    <property type="entry name" value="UPF0102_YraN-like"/>
</dbReference>
<evidence type="ECO:0000313" key="3">
    <source>
        <dbReference type="EMBL" id="TQE44582.1"/>
    </source>
</evidence>
<dbReference type="AlphaFoldDB" id="A0A540RA10"/>
<dbReference type="NCBIfam" id="NF009150">
    <property type="entry name" value="PRK12497.1-3"/>
    <property type="match status" value="1"/>
</dbReference>
<dbReference type="Proteomes" id="UP000318080">
    <property type="component" value="Unassembled WGS sequence"/>
</dbReference>
<dbReference type="STRING" id="1686286.GCA_900092335_02160"/>
<comment type="caution">
    <text evidence="3">The sequence shown here is derived from an EMBL/GenBank/DDBJ whole genome shotgun (WGS) entry which is preliminary data.</text>
</comment>
<evidence type="ECO:0000256" key="2">
    <source>
        <dbReference type="HAMAP-Rule" id="MF_00048"/>
    </source>
</evidence>
<dbReference type="Pfam" id="PF02021">
    <property type="entry name" value="UPF0102"/>
    <property type="match status" value="1"/>
</dbReference>
<accession>A0A540RA10</accession>
<organism evidence="3 4">
    <name type="scientific">Corynebacterium phoceense</name>
    <dbReference type="NCBI Taxonomy" id="1686286"/>
    <lineage>
        <taxon>Bacteria</taxon>
        <taxon>Bacillati</taxon>
        <taxon>Actinomycetota</taxon>
        <taxon>Actinomycetes</taxon>
        <taxon>Mycobacteriales</taxon>
        <taxon>Corynebacteriaceae</taxon>
        <taxon>Corynebacterium</taxon>
    </lineage>
</organism>
<dbReference type="HAMAP" id="MF_00048">
    <property type="entry name" value="UPF0102"/>
    <property type="match status" value="1"/>
</dbReference>
<dbReference type="Gene3D" id="3.40.1350.10">
    <property type="match status" value="1"/>
</dbReference>
<dbReference type="GeneID" id="79853326"/>
<protein>
    <recommendedName>
        <fullName evidence="2">UPF0102 protein EJK80_00365</fullName>
    </recommendedName>
</protein>
<evidence type="ECO:0000256" key="1">
    <source>
        <dbReference type="ARBA" id="ARBA00006738"/>
    </source>
</evidence>
<name>A0A540RA10_9CORY</name>
<dbReference type="InterPro" id="IPR011856">
    <property type="entry name" value="tRNA_endonuc-like_dom_sf"/>
</dbReference>
<proteinExistence type="inferred from homology"/>
<gene>
    <name evidence="3" type="ORF">EJK80_00365</name>
</gene>
<sequence length="124" mass="13606">MQTKTQARTHLARRGESWAARFYCARGATVLGCNVAYACGELDLIVREKDGTIVFVEVKTRSTPAFGVAEAVTPRKLKRMRKAAQQWLAGARPLADVRFDVLALTARGDDFDVDYYAGVEHGAG</sequence>